<reference evidence="3 4" key="1">
    <citation type="submission" date="2016-01" db="EMBL/GenBank/DDBJ databases">
        <authorList>
            <person name="Oliw E.H."/>
        </authorList>
    </citation>
    <scope>NUCLEOTIDE SEQUENCE [LARGE SCALE GENOMIC DNA]</scope>
    <source>
        <strain evidence="3 4">DY10</strain>
    </source>
</reference>
<dbReference type="PANTHER" id="PTHR46268:SF6">
    <property type="entry name" value="UNIVERSAL STRESS PROTEIN UP12"/>
    <property type="match status" value="1"/>
</dbReference>
<proteinExistence type="inferred from homology"/>
<dbReference type="PRINTS" id="PR01438">
    <property type="entry name" value="UNVRSLSTRESS"/>
</dbReference>
<name>A0A1P9WWC4_9BACT</name>
<dbReference type="EMBL" id="CP014263">
    <property type="protein sequence ID" value="AQG79687.1"/>
    <property type="molecule type" value="Genomic_DNA"/>
</dbReference>
<keyword evidence="4" id="KW-1185">Reference proteome</keyword>
<accession>A0A1P9WWC4</accession>
<dbReference type="RefSeq" id="WP_077131122.1">
    <property type="nucleotide sequence ID" value="NZ_CP014263.1"/>
</dbReference>
<comment type="similarity">
    <text evidence="1">Belongs to the universal stress protein A family.</text>
</comment>
<dbReference type="InterPro" id="IPR006015">
    <property type="entry name" value="Universal_stress_UspA"/>
</dbReference>
<dbReference type="PANTHER" id="PTHR46268">
    <property type="entry name" value="STRESS RESPONSE PROTEIN NHAX"/>
    <property type="match status" value="1"/>
</dbReference>
<dbReference type="Proteomes" id="UP000187941">
    <property type="component" value="Chromosome"/>
</dbReference>
<feature type="domain" description="UspA" evidence="2">
    <location>
        <begin position="2"/>
        <end position="144"/>
    </location>
</feature>
<sequence length="242" mass="26515">MTNLLFPTDFSTNATHALNWARLFARKTGATITLLHVYQPILPDTTLPTIGDPGLGVTASLEVERIGQERLEQVATSLQHEGLSVQTDWRIGSVEDEILDVARLLPADLIVMGRSDLSTFFDRLAGSAVTDVADGSPCPVLIVPTPAEGEPMKPAQIRTVAYAMQSRTTRDDVMTQTDSIVDAFDAHRIYLTEDQLERPAADMIVLELYPQGGFLDSLLHPNRAAALIEKSDVPVLVYHQPK</sequence>
<dbReference type="SUPFAM" id="SSF52402">
    <property type="entry name" value="Adenine nucleotide alpha hydrolases-like"/>
    <property type="match status" value="1"/>
</dbReference>
<dbReference type="Pfam" id="PF00582">
    <property type="entry name" value="Usp"/>
    <property type="match status" value="1"/>
</dbReference>
<gene>
    <name evidence="3" type="ORF">AWR27_10315</name>
</gene>
<evidence type="ECO:0000313" key="3">
    <source>
        <dbReference type="EMBL" id="AQG79687.1"/>
    </source>
</evidence>
<dbReference type="CDD" id="cd00293">
    <property type="entry name" value="USP-like"/>
    <property type="match status" value="1"/>
</dbReference>
<dbReference type="STRING" id="1178516.AWR27_10315"/>
<organism evidence="3 4">
    <name type="scientific">Spirosoma montaniterrae</name>
    <dbReference type="NCBI Taxonomy" id="1178516"/>
    <lineage>
        <taxon>Bacteria</taxon>
        <taxon>Pseudomonadati</taxon>
        <taxon>Bacteroidota</taxon>
        <taxon>Cytophagia</taxon>
        <taxon>Cytophagales</taxon>
        <taxon>Cytophagaceae</taxon>
        <taxon>Spirosoma</taxon>
    </lineage>
</organism>
<dbReference type="InterPro" id="IPR006016">
    <property type="entry name" value="UspA"/>
</dbReference>
<evidence type="ECO:0000256" key="1">
    <source>
        <dbReference type="ARBA" id="ARBA00008791"/>
    </source>
</evidence>
<dbReference type="OrthoDB" id="9788959at2"/>
<evidence type="ECO:0000313" key="4">
    <source>
        <dbReference type="Proteomes" id="UP000187941"/>
    </source>
</evidence>
<dbReference type="KEGG" id="smon:AWR27_10315"/>
<protein>
    <submittedName>
        <fullName evidence="3">Universal stress protein UspA</fullName>
    </submittedName>
</protein>
<dbReference type="Gene3D" id="3.40.50.12370">
    <property type="match status" value="1"/>
</dbReference>
<evidence type="ECO:0000259" key="2">
    <source>
        <dbReference type="Pfam" id="PF00582"/>
    </source>
</evidence>
<dbReference type="AlphaFoldDB" id="A0A1P9WWC4"/>